<keyword evidence="6 10" id="KW-0297">G-protein coupled receptor</keyword>
<feature type="transmembrane region" description="Helical" evidence="11">
    <location>
        <begin position="345"/>
        <end position="368"/>
    </location>
</feature>
<evidence type="ECO:0000256" key="5">
    <source>
        <dbReference type="ARBA" id="ARBA00022989"/>
    </source>
</evidence>
<dbReference type="PRINTS" id="PR00237">
    <property type="entry name" value="GPCRRHODOPSN"/>
</dbReference>
<dbReference type="FunFam" id="1.20.1070.10:FF:000291">
    <property type="entry name" value="Predicted protein"/>
    <property type="match status" value="1"/>
</dbReference>
<feature type="transmembrane region" description="Helical" evidence="11">
    <location>
        <begin position="160"/>
        <end position="181"/>
    </location>
</feature>
<feature type="transmembrane region" description="Helical" evidence="11">
    <location>
        <begin position="86"/>
        <end position="111"/>
    </location>
</feature>
<evidence type="ECO:0000256" key="10">
    <source>
        <dbReference type="RuleBase" id="RU000688"/>
    </source>
</evidence>
<keyword evidence="8 10" id="KW-0675">Receptor</keyword>
<proteinExistence type="evidence at transcript level"/>
<dbReference type="Gene3D" id="1.20.1070.10">
    <property type="entry name" value="Rhodopsin 7-helix transmembrane proteins"/>
    <property type="match status" value="1"/>
</dbReference>
<comment type="similarity">
    <text evidence="2 10">Belongs to the G-protein coupled receptor 1 family.</text>
</comment>
<comment type="subcellular location">
    <subcellularLocation>
        <location evidence="1">Cell membrane</location>
        <topology evidence="1">Multi-pass membrane protein</topology>
    </subcellularLocation>
</comment>
<organism evidence="13">
    <name type="scientific">Diaphorina citri</name>
    <name type="common">Asian citrus psyllid</name>
    <dbReference type="NCBI Taxonomy" id="121845"/>
    <lineage>
        <taxon>Eukaryota</taxon>
        <taxon>Metazoa</taxon>
        <taxon>Ecdysozoa</taxon>
        <taxon>Arthropoda</taxon>
        <taxon>Hexapoda</taxon>
        <taxon>Insecta</taxon>
        <taxon>Pterygota</taxon>
        <taxon>Neoptera</taxon>
        <taxon>Paraneoptera</taxon>
        <taxon>Hemiptera</taxon>
        <taxon>Sternorrhyncha</taxon>
        <taxon>Psylloidea</taxon>
        <taxon>Psyllidae</taxon>
        <taxon>Diaphorininae</taxon>
        <taxon>Diaphorina</taxon>
    </lineage>
</organism>
<feature type="transmembrane region" description="Helical" evidence="11">
    <location>
        <begin position="254"/>
        <end position="279"/>
    </location>
</feature>
<evidence type="ECO:0000256" key="3">
    <source>
        <dbReference type="ARBA" id="ARBA00022475"/>
    </source>
</evidence>
<feature type="domain" description="G-protein coupled receptors family 1 profile" evidence="12">
    <location>
        <begin position="102"/>
        <end position="365"/>
    </location>
</feature>
<keyword evidence="3" id="KW-1003">Cell membrane</keyword>
<evidence type="ECO:0000259" key="12">
    <source>
        <dbReference type="PROSITE" id="PS50262"/>
    </source>
</evidence>
<accession>A0A2U9PG24</accession>
<dbReference type="PROSITE" id="PS50262">
    <property type="entry name" value="G_PROTEIN_RECEP_F1_2"/>
    <property type="match status" value="1"/>
</dbReference>
<evidence type="ECO:0000256" key="2">
    <source>
        <dbReference type="ARBA" id="ARBA00010663"/>
    </source>
</evidence>
<dbReference type="EMBL" id="MG550223">
    <property type="protein sequence ID" value="AWT50657.1"/>
    <property type="molecule type" value="mRNA"/>
</dbReference>
<evidence type="ECO:0000256" key="1">
    <source>
        <dbReference type="ARBA" id="ARBA00004651"/>
    </source>
</evidence>
<dbReference type="Pfam" id="PF00001">
    <property type="entry name" value="7tm_1"/>
    <property type="match status" value="1"/>
</dbReference>
<dbReference type="InterPro" id="IPR001681">
    <property type="entry name" value="Neurokn_rcpt"/>
</dbReference>
<keyword evidence="9 10" id="KW-0807">Transducer</keyword>
<dbReference type="PRINTS" id="PR01012">
    <property type="entry name" value="NRPEPTIDEYR"/>
</dbReference>
<feature type="transmembrane region" description="Helical" evidence="11">
    <location>
        <begin position="123"/>
        <end position="148"/>
    </location>
</feature>
<protein>
    <submittedName>
        <fullName evidence="13">Neuropeptide receptor</fullName>
    </submittedName>
</protein>
<dbReference type="SMART" id="SM01381">
    <property type="entry name" value="7TM_GPCR_Srsx"/>
    <property type="match status" value="1"/>
</dbReference>
<dbReference type="GO" id="GO:0005886">
    <property type="term" value="C:plasma membrane"/>
    <property type="evidence" value="ECO:0007669"/>
    <property type="project" value="UniProtKB-SubCell"/>
</dbReference>
<keyword evidence="5 11" id="KW-1133">Transmembrane helix</keyword>
<dbReference type="InterPro" id="IPR000611">
    <property type="entry name" value="NPY_rcpt"/>
</dbReference>
<evidence type="ECO:0000256" key="11">
    <source>
        <dbReference type="SAM" id="Phobius"/>
    </source>
</evidence>
<reference evidence="13" key="1">
    <citation type="submission" date="2017-11" db="EMBL/GenBank/DDBJ databases">
        <title>Characterization and expression profiling of neuropeptides and their receptors in the Asian Citrus Psyllid, Diaphorina citri.</title>
        <authorList>
            <person name="Wang Z."/>
            <person name="Zeng X."/>
        </authorList>
    </citation>
    <scope>NUCLEOTIDE SEQUENCE</scope>
</reference>
<evidence type="ECO:0000256" key="8">
    <source>
        <dbReference type="ARBA" id="ARBA00023170"/>
    </source>
</evidence>
<evidence type="ECO:0000256" key="9">
    <source>
        <dbReference type="ARBA" id="ARBA00023224"/>
    </source>
</evidence>
<keyword evidence="4 10" id="KW-0812">Transmembrane</keyword>
<sequence length="419" mass="49039">MADGEEEDDAFINCTFKVFEQDYMLRNITYLWPINSTIMWTFMNEVIFNAKDSSLSLYHKNNITLLLRACLNIESAPYVLPWWQKLAWSVVFSLMLIVAIGGNIIVIWIVLAHRRMRTVTNYYLVNLSLADLFMAVFNCVFNFIYMLYSHWPFGEMYCKVNYFITNITVAASVFTLVAISLDRYMAIMKPLQHRSSRTKARISLVVIWLASGLLALPCVLHSTTKIKNYSGGKLKIVCYIKWPDGTYPNSVSEYVYNVVFLLVTYLVPMLSMLLCYWIMGKELWGSQYIGERSQRQLHSIKSKRKVVKMFMIIITIFGICWLPYHGFFILVYHNNAISKSTYVQHMYLAFYWLAMANAMVNPLIYYWMNTKFKQYFRQIICGFCGLKSQKFAQQNMDLSLQQIKRGASQSDYFHSKSTR</sequence>
<dbReference type="CDD" id="cd15390">
    <property type="entry name" value="7tmA_TACR"/>
    <property type="match status" value="1"/>
</dbReference>
<evidence type="ECO:0000313" key="13">
    <source>
        <dbReference type="EMBL" id="AWT50657.1"/>
    </source>
</evidence>
<feature type="transmembrane region" description="Helical" evidence="11">
    <location>
        <begin position="202"/>
        <end position="222"/>
    </location>
</feature>
<keyword evidence="7 11" id="KW-0472">Membrane</keyword>
<dbReference type="GO" id="GO:0004983">
    <property type="term" value="F:neuropeptide Y receptor activity"/>
    <property type="evidence" value="ECO:0007669"/>
    <property type="project" value="InterPro"/>
</dbReference>
<dbReference type="PANTHER" id="PTHR46925:SF2">
    <property type="entry name" value="G-PROTEIN COUPLED RECEPTOR TKR-1-RELATED"/>
    <property type="match status" value="1"/>
</dbReference>
<dbReference type="GO" id="GO:0004995">
    <property type="term" value="F:tachykinin receptor activity"/>
    <property type="evidence" value="ECO:0007669"/>
    <property type="project" value="InterPro"/>
</dbReference>
<feature type="transmembrane region" description="Helical" evidence="11">
    <location>
        <begin position="309"/>
        <end position="333"/>
    </location>
</feature>
<evidence type="ECO:0000256" key="7">
    <source>
        <dbReference type="ARBA" id="ARBA00023136"/>
    </source>
</evidence>
<dbReference type="PROSITE" id="PS00237">
    <property type="entry name" value="G_PROTEIN_RECEP_F1_1"/>
    <property type="match status" value="1"/>
</dbReference>
<dbReference type="AlphaFoldDB" id="A0A2U9PG24"/>
<dbReference type="PANTHER" id="PTHR46925">
    <property type="entry name" value="G-PROTEIN COUPLED RECEPTOR TKR-1-RELATED"/>
    <property type="match status" value="1"/>
</dbReference>
<evidence type="ECO:0000256" key="4">
    <source>
        <dbReference type="ARBA" id="ARBA00022692"/>
    </source>
</evidence>
<dbReference type="SUPFAM" id="SSF81321">
    <property type="entry name" value="Family A G protein-coupled receptor-like"/>
    <property type="match status" value="1"/>
</dbReference>
<dbReference type="InterPro" id="IPR017452">
    <property type="entry name" value="GPCR_Rhodpsn_7TM"/>
</dbReference>
<dbReference type="InterPro" id="IPR000276">
    <property type="entry name" value="GPCR_Rhodpsn"/>
</dbReference>
<evidence type="ECO:0000256" key="6">
    <source>
        <dbReference type="ARBA" id="ARBA00023040"/>
    </source>
</evidence>
<name>A0A2U9PG24_DIACI</name>